<dbReference type="InterPro" id="IPR057990">
    <property type="entry name" value="TPR_SYO1"/>
</dbReference>
<dbReference type="GO" id="GO:0042273">
    <property type="term" value="P:ribosomal large subunit biogenesis"/>
    <property type="evidence" value="ECO:0007669"/>
    <property type="project" value="TreeGrafter"/>
</dbReference>
<dbReference type="AlphaFoldDB" id="A0A0A1XJ21"/>
<evidence type="ECO:0000256" key="1">
    <source>
        <dbReference type="ARBA" id="ARBA00049983"/>
    </source>
</evidence>
<dbReference type="Gene3D" id="1.25.10.10">
    <property type="entry name" value="Leucine-rich Repeat Variant"/>
    <property type="match status" value="1"/>
</dbReference>
<dbReference type="PANTHER" id="PTHR13347">
    <property type="entry name" value="HEAT REPEAT-CONTAINING PROTEIN 3"/>
    <property type="match status" value="1"/>
</dbReference>
<proteinExistence type="inferred from homology"/>
<dbReference type="InterPro" id="IPR052616">
    <property type="entry name" value="SYO1-like"/>
</dbReference>
<protein>
    <submittedName>
        <fullName evidence="3">HEAT repeat-containing protein 3</fullName>
    </submittedName>
</protein>
<feature type="domain" description="SYO1-like TPR repeats" evidence="2">
    <location>
        <begin position="403"/>
        <end position="646"/>
    </location>
</feature>
<dbReference type="Pfam" id="PF25567">
    <property type="entry name" value="TPR_SYO1"/>
    <property type="match status" value="1"/>
</dbReference>
<dbReference type="PANTHER" id="PTHR13347:SF1">
    <property type="entry name" value="HEAT REPEAT-CONTAINING PROTEIN 3"/>
    <property type="match status" value="1"/>
</dbReference>
<evidence type="ECO:0000313" key="3">
    <source>
        <dbReference type="EMBL" id="JAD11329.1"/>
    </source>
</evidence>
<name>A0A0A1XJ21_ZEUCU</name>
<reference evidence="3" key="2">
    <citation type="journal article" date="2015" name="Gigascience">
        <title>Reconstructing a comprehensive transcriptome assembly of a white-pupal translocated strain of the pest fruit fly Bactrocera cucurbitae.</title>
        <authorList>
            <person name="Sim S.B."/>
            <person name="Calla B."/>
            <person name="Hall B."/>
            <person name="DeRego T."/>
            <person name="Geib S.M."/>
        </authorList>
    </citation>
    <scope>NUCLEOTIDE SEQUENCE</scope>
</reference>
<dbReference type="EMBL" id="GBXI01002963">
    <property type="protein sequence ID" value="JAD11329.1"/>
    <property type="molecule type" value="Transcribed_RNA"/>
</dbReference>
<organism evidence="3">
    <name type="scientific">Zeugodacus cucurbitae</name>
    <name type="common">Melon fruit fly</name>
    <name type="synonym">Bactrocera cucurbitae</name>
    <dbReference type="NCBI Taxonomy" id="28588"/>
    <lineage>
        <taxon>Eukaryota</taxon>
        <taxon>Metazoa</taxon>
        <taxon>Ecdysozoa</taxon>
        <taxon>Arthropoda</taxon>
        <taxon>Hexapoda</taxon>
        <taxon>Insecta</taxon>
        <taxon>Pterygota</taxon>
        <taxon>Neoptera</taxon>
        <taxon>Endopterygota</taxon>
        <taxon>Diptera</taxon>
        <taxon>Brachycera</taxon>
        <taxon>Muscomorpha</taxon>
        <taxon>Tephritoidea</taxon>
        <taxon>Tephritidae</taxon>
        <taxon>Zeugodacus</taxon>
        <taxon>Zeugodacus</taxon>
    </lineage>
</organism>
<dbReference type="SUPFAM" id="SSF48371">
    <property type="entry name" value="ARM repeat"/>
    <property type="match status" value="1"/>
</dbReference>
<sequence length="655" mass="73416">MGKTRRNRVRLVANSNPLGLNGVADFLNDDEELMENGLGPVDTIREQLLNVNVEEKLNALQSLAVLVQSGKKDKLTAICQSDIIRIAAPYLYDRDQPLRNAAAGALRNFTVCMPEVCELFVEQDVLTPLLTLLNEYAQNGEWVPNFDAALRQLDIRSDTFLQAVNLLWNLCESSTLALETFNQSQLIASLIRCLDYNIFGLDIAISVAQCLLVVSEGNQKIWNALTQHVPEILSLLNITGSYGHQYLRTLGAGILSNVPALSAAYTCNILNSISETLEIDNQEALSNVLTNHGENDQNESISVLDFNVEMEEVEETEESAALRRRQQELPTPAEIAMKEVGNLLDAHRVAAEIITNLVSNDEEEWVDTDGDDASEGEGVIDYEYESANGNGNIQNEDKLPEALVEIIKSLGIIEKLWKKAQVLPDNIAQALREVSVSLLIKVKNLRISSLLCLQNLCNALSPEDLGGAKAIYDVWVELGQQVFKGPQDVSVMEPATSLMRATLERLKTNKELFSQMVENDLELIFNGVKNCSVAEIRANWLRMLGTLGCLLPENLVRIIITFIVEACSDEEDVWTISEALDALMDMFADNDWPKLIIELNLPEVLKKLEKMFRNKMRQQRRELKERYPAVQTVRTNLTRFIRYMETEADKYARSA</sequence>
<evidence type="ECO:0000259" key="2">
    <source>
        <dbReference type="Pfam" id="PF25567"/>
    </source>
</evidence>
<dbReference type="GO" id="GO:0051082">
    <property type="term" value="F:unfolded protein binding"/>
    <property type="evidence" value="ECO:0007669"/>
    <property type="project" value="TreeGrafter"/>
</dbReference>
<accession>A0A0A1XJ21</accession>
<dbReference type="GO" id="GO:0006606">
    <property type="term" value="P:protein import into nucleus"/>
    <property type="evidence" value="ECO:0007669"/>
    <property type="project" value="TreeGrafter"/>
</dbReference>
<dbReference type="InterPro" id="IPR011989">
    <property type="entry name" value="ARM-like"/>
</dbReference>
<reference evidence="3" key="1">
    <citation type="submission" date="2014-11" db="EMBL/GenBank/DDBJ databases">
        <authorList>
            <person name="Geib S."/>
        </authorList>
    </citation>
    <scope>NUCLEOTIDE SEQUENCE</scope>
</reference>
<comment type="similarity">
    <text evidence="1">Belongs to the nuclear import and ribosome assembly adapter family.</text>
</comment>
<dbReference type="InterPro" id="IPR016024">
    <property type="entry name" value="ARM-type_fold"/>
</dbReference>
<gene>
    <name evidence="3" type="primary">HEATR3</name>
    <name evidence="3" type="ORF">g.25328</name>
</gene>